<dbReference type="Pfam" id="PF13091">
    <property type="entry name" value="PLDc_2"/>
    <property type="match status" value="1"/>
</dbReference>
<dbReference type="AlphaFoldDB" id="A0A382GM02"/>
<dbReference type="SUPFAM" id="SSF56024">
    <property type="entry name" value="Phospholipase D/nuclease"/>
    <property type="match status" value="1"/>
</dbReference>
<evidence type="ECO:0000259" key="1">
    <source>
        <dbReference type="PROSITE" id="PS50035"/>
    </source>
</evidence>
<evidence type="ECO:0000313" key="2">
    <source>
        <dbReference type="EMBL" id="SVB75834.1"/>
    </source>
</evidence>
<organism evidence="2">
    <name type="scientific">marine metagenome</name>
    <dbReference type="NCBI Taxonomy" id="408172"/>
    <lineage>
        <taxon>unclassified sequences</taxon>
        <taxon>metagenomes</taxon>
        <taxon>ecological metagenomes</taxon>
    </lineage>
</organism>
<dbReference type="EMBL" id="UINC01056151">
    <property type="protein sequence ID" value="SVB75834.1"/>
    <property type="molecule type" value="Genomic_DNA"/>
</dbReference>
<dbReference type="CDD" id="cd00138">
    <property type="entry name" value="PLDc_SF"/>
    <property type="match status" value="1"/>
</dbReference>
<feature type="domain" description="PLD phosphodiesterase" evidence="1">
    <location>
        <begin position="80"/>
        <end position="107"/>
    </location>
</feature>
<sequence>MRLEHLKDWFSQARSQILAISPYMTPSTLAECLSKVSPEVDVTVVCSWRTNDLLFGSSKIETYELCQDNGWSLRVDHDGMPRTIHLKAYVVDGQMAMIGSANMTGRGMEENIESLVPVSIDSHPSLAESIEDSIAGSIPVDQEVYRQFREHASTLPEYEEPEIPLLTVIHGALETEILREMPPEPSIGDLLQLPSIRKALPVRGLRFGEVKRILGRKPLRDLGPETINDTTKDTMHRIVESDSRFDIQKRYGTDCLVWKVHNIFNQEIRRHLRPHIGKPLSQLGLDESL</sequence>
<gene>
    <name evidence="2" type="ORF">METZ01_LOCUS228688</name>
</gene>
<dbReference type="InterPro" id="IPR025202">
    <property type="entry name" value="PLD-like_dom"/>
</dbReference>
<accession>A0A382GM02</accession>
<dbReference type="PROSITE" id="PS50035">
    <property type="entry name" value="PLD"/>
    <property type="match status" value="1"/>
</dbReference>
<dbReference type="Gene3D" id="3.30.870.10">
    <property type="entry name" value="Endonuclease Chain A"/>
    <property type="match status" value="1"/>
</dbReference>
<dbReference type="InterPro" id="IPR001736">
    <property type="entry name" value="PLipase_D/transphosphatidylase"/>
</dbReference>
<proteinExistence type="predicted"/>
<protein>
    <recommendedName>
        <fullName evidence="1">PLD phosphodiesterase domain-containing protein</fullName>
    </recommendedName>
</protein>
<feature type="non-terminal residue" evidence="2">
    <location>
        <position position="289"/>
    </location>
</feature>
<name>A0A382GM02_9ZZZZ</name>
<reference evidence="2" key="1">
    <citation type="submission" date="2018-05" db="EMBL/GenBank/DDBJ databases">
        <authorList>
            <person name="Lanie J.A."/>
            <person name="Ng W.-L."/>
            <person name="Kazmierczak K.M."/>
            <person name="Andrzejewski T.M."/>
            <person name="Davidsen T.M."/>
            <person name="Wayne K.J."/>
            <person name="Tettelin H."/>
            <person name="Glass J.I."/>
            <person name="Rusch D."/>
            <person name="Podicherti R."/>
            <person name="Tsui H.-C.T."/>
            <person name="Winkler M.E."/>
        </authorList>
    </citation>
    <scope>NUCLEOTIDE SEQUENCE</scope>
</reference>
<dbReference type="GO" id="GO:0003824">
    <property type="term" value="F:catalytic activity"/>
    <property type="evidence" value="ECO:0007669"/>
    <property type="project" value="InterPro"/>
</dbReference>